<evidence type="ECO:0000256" key="1">
    <source>
        <dbReference type="SAM" id="Phobius"/>
    </source>
</evidence>
<keyword evidence="1" id="KW-1133">Transmembrane helix</keyword>
<dbReference type="Proteomes" id="UP000007177">
    <property type="component" value="Chromosome"/>
</dbReference>
<dbReference type="EMBL" id="CP002987">
    <property type="protein sequence ID" value="AFA47732.1"/>
    <property type="molecule type" value="Genomic_DNA"/>
</dbReference>
<keyword evidence="3" id="KW-1185">Reference proteome</keyword>
<gene>
    <name evidence="2" type="ordered locus">Awo_c09440</name>
</gene>
<feature type="transmembrane region" description="Helical" evidence="1">
    <location>
        <begin position="89"/>
        <end position="108"/>
    </location>
</feature>
<evidence type="ECO:0000313" key="3">
    <source>
        <dbReference type="Proteomes" id="UP000007177"/>
    </source>
</evidence>
<evidence type="ECO:0008006" key="4">
    <source>
        <dbReference type="Google" id="ProtNLM"/>
    </source>
</evidence>
<name>H6LBY9_ACEWD</name>
<dbReference type="KEGG" id="awo:Awo_c09440"/>
<organism evidence="2 3">
    <name type="scientific">Acetobacterium woodii (strain ATCC 29683 / DSM 1030 / JCM 2381 / KCTC 1655 / WB1)</name>
    <dbReference type="NCBI Taxonomy" id="931626"/>
    <lineage>
        <taxon>Bacteria</taxon>
        <taxon>Bacillati</taxon>
        <taxon>Bacillota</taxon>
        <taxon>Clostridia</taxon>
        <taxon>Eubacteriales</taxon>
        <taxon>Eubacteriaceae</taxon>
        <taxon>Acetobacterium</taxon>
    </lineage>
</organism>
<evidence type="ECO:0000313" key="2">
    <source>
        <dbReference type="EMBL" id="AFA47732.1"/>
    </source>
</evidence>
<reference evidence="2 3" key="2">
    <citation type="journal article" date="2012" name="PLoS ONE">
        <title>An ancient pathway combining carbon dioxide fixation with the generation and utilization of a sodium ion gradient for ATP synthesis.</title>
        <authorList>
            <person name="Poehlein A."/>
            <person name="Schmidt S."/>
            <person name="Kaster A.K."/>
            <person name="Goenrich M."/>
            <person name="Vollmers J."/>
            <person name="Thurmer A."/>
            <person name="Bertsch J."/>
            <person name="Schuchmann K."/>
            <person name="Voigt B."/>
            <person name="Hecker M."/>
            <person name="Daniel R."/>
            <person name="Thauer R.K."/>
            <person name="Gottschalk G."/>
            <person name="Muller V."/>
        </authorList>
    </citation>
    <scope>NUCLEOTIDE SEQUENCE [LARGE SCALE GENOMIC DNA]</scope>
    <source>
        <strain evidence="3">ATCC 29683 / DSM 1030 / JCM 2381 / KCTC 1655 / WB1</strain>
    </source>
</reference>
<keyword evidence="1" id="KW-0472">Membrane</keyword>
<dbReference type="AlphaFoldDB" id="H6LBY9"/>
<sequence length="131" mass="15048">MKRIIRNALITTALILLTIAIWGYFLGAESIYITTVMQVALIAVAIQGIREMLKKIEIPHLMLEKTIEFLCIAALIWVSSFIFDWVASFSLKVLLMITLIVYVVFYLLDRVKTANDIEEINQLLKDSDKRK</sequence>
<proteinExistence type="predicted"/>
<feature type="transmembrane region" description="Helical" evidence="1">
    <location>
        <begin position="61"/>
        <end position="83"/>
    </location>
</feature>
<dbReference type="HOGENOM" id="CLU_1922938_0_0_9"/>
<dbReference type="RefSeq" id="WP_014355335.1">
    <property type="nucleotide sequence ID" value="NC_016894.1"/>
</dbReference>
<keyword evidence="1" id="KW-0812">Transmembrane</keyword>
<feature type="transmembrane region" description="Helical" evidence="1">
    <location>
        <begin position="7"/>
        <end position="25"/>
    </location>
</feature>
<dbReference type="STRING" id="931626.Awo_c09440"/>
<reference evidence="3" key="1">
    <citation type="submission" date="2011-07" db="EMBL/GenBank/DDBJ databases">
        <title>Complete genome sequence of Acetobacterium woodii.</title>
        <authorList>
            <person name="Poehlein A."/>
            <person name="Schmidt S."/>
            <person name="Kaster A.-K."/>
            <person name="Goenrich M."/>
            <person name="Vollmers J."/>
            <person name="Thuermer A."/>
            <person name="Gottschalk G."/>
            <person name="Thauer R.K."/>
            <person name="Daniel R."/>
            <person name="Mueller V."/>
        </authorList>
    </citation>
    <scope>NUCLEOTIDE SEQUENCE [LARGE SCALE GENOMIC DNA]</scope>
    <source>
        <strain evidence="3">ATCC 29683 / DSM 1030 / JCM 2381 / KCTC 1655 / WB1</strain>
    </source>
</reference>
<protein>
    <recommendedName>
        <fullName evidence="4">DUF3021 domain-containing protein</fullName>
    </recommendedName>
</protein>
<feature type="transmembrane region" description="Helical" evidence="1">
    <location>
        <begin position="31"/>
        <end position="49"/>
    </location>
</feature>
<accession>H6LBY9</accession>